<dbReference type="AlphaFoldDB" id="F1L3A3"/>
<sequence>MMLRRSSRFLLVVLFATVALIVLDLNADLFFAIERSSGQRRTDHGYGSDGDGNEMRQPLYIKKDVQLHAATFFFGAPMSNNYLENCSVKGHCKLVENRSAADAIIYHAPDFVSLGQLNANQIAVLWSLESPTNHFFHHNYARRINWTMTYRRDSDIWFPYGVITKRHQPVHVDYEAIWASKKHMAICLMSNCRHNNGRIQLINAIQAAGITVDMFGACGYRKTPNDCDGVKKQGDRCVAQLFRPYKFAISFENSLCKDYVTEKFFEVLQNRFTVPIVMRRKTCEEIGAPPNSFIAVDDYKNVSDLVNDLHRIAQSKAAYMEYHRWRETFEVNSDYFAIENTGFCELCKKIMRQDFESKHYDDVASWQTVGVCDQPQDGFVNKFLGYARNKFFTRIPQHLINIT</sequence>
<evidence type="ECO:0000313" key="15">
    <source>
        <dbReference type="EMBL" id="ADY44607.1"/>
    </source>
</evidence>
<accession>F1L3A3</accession>
<dbReference type="InterPro" id="IPR001503">
    <property type="entry name" value="Glyco_trans_10"/>
</dbReference>
<evidence type="ECO:0000256" key="1">
    <source>
        <dbReference type="ARBA" id="ARBA00004447"/>
    </source>
</evidence>
<keyword evidence="11" id="KW-0325">Glycoprotein</keyword>
<evidence type="ECO:0000256" key="12">
    <source>
        <dbReference type="RuleBase" id="RU003832"/>
    </source>
</evidence>
<dbReference type="PANTHER" id="PTHR48438">
    <property type="entry name" value="ALPHA-(1,3)-FUCOSYLTRANSFERASE C-RELATED"/>
    <property type="match status" value="1"/>
</dbReference>
<evidence type="ECO:0000256" key="5">
    <source>
        <dbReference type="ARBA" id="ARBA00022679"/>
    </source>
</evidence>
<dbReference type="GO" id="GO:0008417">
    <property type="term" value="F:fucosyltransferase activity"/>
    <property type="evidence" value="ECO:0007669"/>
    <property type="project" value="InterPro"/>
</dbReference>
<protein>
    <recommendedName>
        <fullName evidence="12">Fucosyltransferase</fullName>
        <ecNumber evidence="12">2.4.1.-</ecNumber>
    </recommendedName>
</protein>
<comment type="pathway">
    <text evidence="2">Protein modification; protein glycosylation.</text>
</comment>
<proteinExistence type="evidence at transcript level"/>
<evidence type="ECO:0000259" key="14">
    <source>
        <dbReference type="Pfam" id="PF17039"/>
    </source>
</evidence>
<evidence type="ECO:0000256" key="2">
    <source>
        <dbReference type="ARBA" id="ARBA00004922"/>
    </source>
</evidence>
<feature type="domain" description="Fucosyltransferase N-terminal" evidence="14">
    <location>
        <begin position="82"/>
        <end position="161"/>
    </location>
</feature>
<evidence type="ECO:0000259" key="13">
    <source>
        <dbReference type="Pfam" id="PF00852"/>
    </source>
</evidence>
<reference evidence="15" key="1">
    <citation type="journal article" date="2011" name="Genome Res.">
        <title>Deep small RNA sequencing from the nematode Ascaris reveals conservation, functional diversification, and novel developmental profiles.</title>
        <authorList>
            <person name="Wang J."/>
            <person name="Czech B."/>
            <person name="Crunk A."/>
            <person name="Wallace A."/>
            <person name="Mitreva M."/>
            <person name="Hannon G.J."/>
            <person name="Davis R.E."/>
        </authorList>
    </citation>
    <scope>NUCLEOTIDE SEQUENCE</scope>
</reference>
<dbReference type="InterPro" id="IPR038577">
    <property type="entry name" value="GT10-like_C_sf"/>
</dbReference>
<evidence type="ECO:0000256" key="7">
    <source>
        <dbReference type="ARBA" id="ARBA00022968"/>
    </source>
</evidence>
<feature type="domain" description="Fucosyltransferase C-terminal" evidence="13">
    <location>
        <begin position="178"/>
        <end position="366"/>
    </location>
</feature>
<evidence type="ECO:0000256" key="6">
    <source>
        <dbReference type="ARBA" id="ARBA00022692"/>
    </source>
</evidence>
<keyword evidence="9 12" id="KW-0333">Golgi apparatus</keyword>
<comment type="subcellular location">
    <subcellularLocation>
        <location evidence="1 12">Golgi apparatus</location>
        <location evidence="1 12">Golgi stack membrane</location>
        <topology evidence="1 12">Single-pass type II membrane protein</topology>
    </subcellularLocation>
</comment>
<dbReference type="UniPathway" id="UPA00378"/>
<dbReference type="EC" id="2.4.1.-" evidence="12"/>
<keyword evidence="4 12" id="KW-0328">Glycosyltransferase</keyword>
<dbReference type="SUPFAM" id="SSF53756">
    <property type="entry name" value="UDP-Glycosyltransferase/glycogen phosphorylase"/>
    <property type="match status" value="1"/>
</dbReference>
<dbReference type="PANTHER" id="PTHR48438:SF1">
    <property type="entry name" value="ALPHA-(1,3)-FUCOSYLTRANSFERASE C-RELATED"/>
    <property type="match status" value="1"/>
</dbReference>
<evidence type="ECO:0000256" key="8">
    <source>
        <dbReference type="ARBA" id="ARBA00022989"/>
    </source>
</evidence>
<comment type="similarity">
    <text evidence="3 12">Belongs to the glycosyltransferase 10 family.</text>
</comment>
<keyword evidence="5 12" id="KW-0808">Transferase</keyword>
<evidence type="ECO:0000256" key="10">
    <source>
        <dbReference type="ARBA" id="ARBA00023136"/>
    </source>
</evidence>
<dbReference type="EMBL" id="JI170527">
    <property type="protein sequence ID" value="ADY44607.1"/>
    <property type="molecule type" value="mRNA"/>
</dbReference>
<organism evidence="15">
    <name type="scientific">Ascaris suum</name>
    <name type="common">Pig roundworm</name>
    <name type="synonym">Ascaris lumbricoides</name>
    <dbReference type="NCBI Taxonomy" id="6253"/>
    <lineage>
        <taxon>Eukaryota</taxon>
        <taxon>Metazoa</taxon>
        <taxon>Ecdysozoa</taxon>
        <taxon>Nematoda</taxon>
        <taxon>Chromadorea</taxon>
        <taxon>Rhabditida</taxon>
        <taxon>Spirurina</taxon>
        <taxon>Ascaridomorpha</taxon>
        <taxon>Ascaridoidea</taxon>
        <taxon>Ascarididae</taxon>
        <taxon>Ascaris</taxon>
    </lineage>
</organism>
<evidence type="ECO:0000256" key="9">
    <source>
        <dbReference type="ARBA" id="ARBA00023034"/>
    </source>
</evidence>
<dbReference type="Gene3D" id="3.40.50.11660">
    <property type="entry name" value="Glycosyl transferase family 10, C-terminal domain"/>
    <property type="match status" value="1"/>
</dbReference>
<evidence type="ECO:0000256" key="4">
    <source>
        <dbReference type="ARBA" id="ARBA00022676"/>
    </source>
</evidence>
<keyword evidence="7" id="KW-0735">Signal-anchor</keyword>
<keyword evidence="6 12" id="KW-0812">Transmembrane</keyword>
<keyword evidence="10" id="KW-0472">Membrane</keyword>
<dbReference type="InterPro" id="IPR055270">
    <property type="entry name" value="Glyco_tran_10_C"/>
</dbReference>
<dbReference type="Pfam" id="PF17039">
    <property type="entry name" value="Glyco_tran_10_N"/>
    <property type="match status" value="1"/>
</dbReference>
<dbReference type="GO" id="GO:0032580">
    <property type="term" value="C:Golgi cisterna membrane"/>
    <property type="evidence" value="ECO:0007669"/>
    <property type="project" value="UniProtKB-SubCell"/>
</dbReference>
<keyword evidence="8" id="KW-1133">Transmembrane helix</keyword>
<dbReference type="FunFam" id="3.40.50.11660:FF:000002">
    <property type="entry name" value="Alpha-(1,3)-fucosyltransferase"/>
    <property type="match status" value="1"/>
</dbReference>
<evidence type="ECO:0000256" key="3">
    <source>
        <dbReference type="ARBA" id="ARBA00008919"/>
    </source>
</evidence>
<dbReference type="Pfam" id="PF00852">
    <property type="entry name" value="Glyco_transf_10"/>
    <property type="match status" value="1"/>
</dbReference>
<evidence type="ECO:0000256" key="11">
    <source>
        <dbReference type="ARBA" id="ARBA00023180"/>
    </source>
</evidence>
<dbReference type="InterPro" id="IPR031481">
    <property type="entry name" value="Glyco_tran_10_N"/>
</dbReference>
<name>F1L3A3_ASCSU</name>